<dbReference type="EMBL" id="QGNY01000004">
    <property type="protein sequence ID" value="PWS31161.1"/>
    <property type="molecule type" value="Genomic_DNA"/>
</dbReference>
<dbReference type="AlphaFoldDB" id="A0A317EWF5"/>
<comment type="caution">
    <text evidence="1">The sequence shown here is derived from an EMBL/GenBank/DDBJ whole genome shotgun (WGS) entry which is preliminary data.</text>
</comment>
<evidence type="ECO:0008006" key="3">
    <source>
        <dbReference type="Google" id="ProtNLM"/>
    </source>
</evidence>
<sequence length="258" mass="30805">MKDAKYLLYIDILGFSELVRSDTKKIKKLFTVIDSLNAHDHNDFKTLVFSDTILIFNNATPVTEHDHEYFVMFACEFIQDLMFKTIDLDIQFRAILTYDQFYYHNLKNMEAYYGTALVNCYYKEKEINALGLFIDKRINKYNKIFRTTEFDNDLNFVYLLQTIEFLHMFGEFDPPIDEGYVSAGYDFFGLQDDVKTLKNIYSNITLQKDSKIRGKYLETYYQYQKRYKWLMALFENSNFDHTVVSPNADWTHLKRGHI</sequence>
<protein>
    <recommendedName>
        <fullName evidence="3">DUF2652 domain-containing protein</fullName>
    </recommendedName>
</protein>
<dbReference type="RefSeq" id="WP_109929796.1">
    <property type="nucleotide sequence ID" value="NZ_QGNY01000004.1"/>
</dbReference>
<accession>A0A317EWF5</accession>
<proteinExistence type="predicted"/>
<keyword evidence="2" id="KW-1185">Reference proteome</keyword>
<reference evidence="2" key="1">
    <citation type="submission" date="2018-05" db="EMBL/GenBank/DDBJ databases">
        <title>Pedobacter paludis sp. nov., isolated from wetland soil.</title>
        <authorList>
            <person name="Zhang Y."/>
        </authorList>
    </citation>
    <scope>NUCLEOTIDE SEQUENCE [LARGE SCALE GENOMIC DNA]</scope>
    <source>
        <strain evidence="2">R-8</strain>
    </source>
</reference>
<evidence type="ECO:0000313" key="2">
    <source>
        <dbReference type="Proteomes" id="UP000245391"/>
    </source>
</evidence>
<evidence type="ECO:0000313" key="1">
    <source>
        <dbReference type="EMBL" id="PWS31161.1"/>
    </source>
</evidence>
<dbReference type="Proteomes" id="UP000245391">
    <property type="component" value="Unassembled WGS sequence"/>
</dbReference>
<gene>
    <name evidence="1" type="ORF">DF947_11155</name>
</gene>
<dbReference type="OrthoDB" id="8235971at2"/>
<organism evidence="1 2">
    <name type="scientific">Pedobacter paludis</name>
    <dbReference type="NCBI Taxonomy" id="2203212"/>
    <lineage>
        <taxon>Bacteria</taxon>
        <taxon>Pseudomonadati</taxon>
        <taxon>Bacteroidota</taxon>
        <taxon>Sphingobacteriia</taxon>
        <taxon>Sphingobacteriales</taxon>
        <taxon>Sphingobacteriaceae</taxon>
        <taxon>Pedobacter</taxon>
    </lineage>
</organism>
<name>A0A317EWF5_9SPHI</name>